<dbReference type="EMBL" id="JAPJDO010000049">
    <property type="protein sequence ID" value="MCX2940841.1"/>
    <property type="molecule type" value="Genomic_DNA"/>
</dbReference>
<feature type="domain" description="SCP2" evidence="1">
    <location>
        <begin position="21"/>
        <end position="119"/>
    </location>
</feature>
<comment type="caution">
    <text evidence="2">The sequence shown here is derived from an EMBL/GenBank/DDBJ whole genome shotgun (WGS) entry which is preliminary data.</text>
</comment>
<organism evidence="2 3">
    <name type="scientific">Mycobacterium pinniadriaticum</name>
    <dbReference type="NCBI Taxonomy" id="2994102"/>
    <lineage>
        <taxon>Bacteria</taxon>
        <taxon>Bacillati</taxon>
        <taxon>Actinomycetota</taxon>
        <taxon>Actinomycetes</taxon>
        <taxon>Mycobacteriales</taxon>
        <taxon>Mycobacteriaceae</taxon>
        <taxon>Mycobacterium</taxon>
    </lineage>
</organism>
<evidence type="ECO:0000259" key="1">
    <source>
        <dbReference type="Pfam" id="PF02036"/>
    </source>
</evidence>
<evidence type="ECO:0000313" key="3">
    <source>
        <dbReference type="Proteomes" id="UP001300745"/>
    </source>
</evidence>
<keyword evidence="3" id="KW-1185">Reference proteome</keyword>
<dbReference type="Pfam" id="PF02036">
    <property type="entry name" value="SCP2"/>
    <property type="match status" value="1"/>
</dbReference>
<dbReference type="InterPro" id="IPR036527">
    <property type="entry name" value="SCP2_sterol-bd_dom_sf"/>
</dbReference>
<dbReference type="SUPFAM" id="SSF55718">
    <property type="entry name" value="SCP-like"/>
    <property type="match status" value="1"/>
</dbReference>
<reference evidence="2 3" key="1">
    <citation type="submission" date="2022-11" db="EMBL/GenBank/DDBJ databases">
        <title>Mycobacterium sp. nov.</title>
        <authorList>
            <person name="Papic B."/>
            <person name="Spicic S."/>
            <person name="Duvnjak S."/>
        </authorList>
    </citation>
    <scope>NUCLEOTIDE SEQUENCE [LARGE SCALE GENOMIC DNA]</scope>
    <source>
        <strain evidence="2 3">CVI_P4</strain>
    </source>
</reference>
<dbReference type="RefSeq" id="WP_266000708.1">
    <property type="nucleotide sequence ID" value="NZ_JAPJDN010000049.1"/>
</dbReference>
<protein>
    <submittedName>
        <fullName evidence="2">SCP2 sterol-binding domain-containing protein</fullName>
    </submittedName>
</protein>
<dbReference type="Gene3D" id="3.30.1050.10">
    <property type="entry name" value="SCP2 sterol-binding domain"/>
    <property type="match status" value="1"/>
</dbReference>
<evidence type="ECO:0000313" key="2">
    <source>
        <dbReference type="EMBL" id="MCX2940841.1"/>
    </source>
</evidence>
<dbReference type="InterPro" id="IPR003033">
    <property type="entry name" value="SCP2_sterol-bd_dom"/>
</dbReference>
<proteinExistence type="predicted"/>
<accession>A0ABT3SMT7</accession>
<sequence>MGESKPVFGTLGFYVAMAEALNADPEWAERGKALEATMIYAYGEPINRYFYMRFEGGKVYDVTELSSLEERAAQFVVSGTGESWRAVMQKEVKPATAMATGKLKVKGKQTYLLKNMGAFTRILDVMTSLDPVYE</sequence>
<name>A0ABT3SMT7_9MYCO</name>
<gene>
    <name evidence="2" type="ORF">ORI27_29535</name>
</gene>
<dbReference type="Proteomes" id="UP001300745">
    <property type="component" value="Unassembled WGS sequence"/>
</dbReference>